<keyword evidence="1" id="KW-1133">Transmembrane helix</keyword>
<evidence type="ECO:0000259" key="2">
    <source>
        <dbReference type="Pfam" id="PF00892"/>
    </source>
</evidence>
<dbReference type="Gene3D" id="1.10.3730.20">
    <property type="match status" value="1"/>
</dbReference>
<feature type="transmembrane region" description="Helical" evidence="1">
    <location>
        <begin position="141"/>
        <end position="161"/>
    </location>
</feature>
<keyword evidence="4" id="KW-1185">Reference proteome</keyword>
<reference evidence="3 4" key="1">
    <citation type="submission" date="2022-06" db="EMBL/GenBank/DDBJ databases">
        <title>Mesorhizobium sp. strain RP14 Genome sequencing and assembly.</title>
        <authorList>
            <person name="Kim I."/>
        </authorList>
    </citation>
    <scope>NUCLEOTIDE SEQUENCE [LARGE SCALE GENOMIC DNA]</scope>
    <source>
        <strain evidence="4">RP14(2022)</strain>
    </source>
</reference>
<organism evidence="3 4">
    <name type="scientific">Mesorhizobium liriopis</name>
    <dbReference type="NCBI Taxonomy" id="2953882"/>
    <lineage>
        <taxon>Bacteria</taxon>
        <taxon>Pseudomonadati</taxon>
        <taxon>Pseudomonadota</taxon>
        <taxon>Alphaproteobacteria</taxon>
        <taxon>Hyphomicrobiales</taxon>
        <taxon>Phyllobacteriaceae</taxon>
        <taxon>Mesorhizobium</taxon>
    </lineage>
</organism>
<feature type="transmembrane region" description="Helical" evidence="1">
    <location>
        <begin position="115"/>
        <end position="134"/>
    </location>
</feature>
<protein>
    <submittedName>
        <fullName evidence="3">DMT family transporter</fullName>
    </submittedName>
</protein>
<feature type="transmembrane region" description="Helical" evidence="1">
    <location>
        <begin position="278"/>
        <end position="298"/>
    </location>
</feature>
<feature type="transmembrane region" description="Helical" evidence="1">
    <location>
        <begin position="251"/>
        <end position="272"/>
    </location>
</feature>
<gene>
    <name evidence="3" type="ORF">NGM99_01295</name>
</gene>
<dbReference type="SUPFAM" id="SSF103481">
    <property type="entry name" value="Multidrug resistance efflux transporter EmrE"/>
    <property type="match status" value="2"/>
</dbReference>
<feature type="transmembrane region" description="Helical" evidence="1">
    <location>
        <begin position="23"/>
        <end position="45"/>
    </location>
</feature>
<evidence type="ECO:0000313" key="4">
    <source>
        <dbReference type="Proteomes" id="UP001205906"/>
    </source>
</evidence>
<feature type="transmembrane region" description="Helical" evidence="1">
    <location>
        <begin position="224"/>
        <end position="244"/>
    </location>
</feature>
<sequence length="318" mass="33082">MTSSAKAVLPAVPAVPALGSERVGALLVLLSAIVWSSSGTLALFLADLSSWTVVFWRTLWAAAFLLGFMLWRDGWPETVRMFRRMGVPGVAVAVCFGIAGSCFVIAVSLTTVANIVLMQAGVPLFAALLAFLVFRERISLATWIAIAAVIAGVAVMVSDSFGSSGSFAGNALALTIAVVFAVATVITRRFSHVRMTPANCLGMVLAALFAATQAPSFAVGAGDFALLAAFGMLNLGLGLALFASGARLVPAALAALLGTMETVLSPIWVWLIHGQVPASRTLIGGAIVFCALLLHLGLEFARQRRPQKPGTTGVNLPQ</sequence>
<evidence type="ECO:0000313" key="3">
    <source>
        <dbReference type="EMBL" id="MCO6048423.1"/>
    </source>
</evidence>
<comment type="caution">
    <text evidence="3">The sequence shown here is derived from an EMBL/GenBank/DDBJ whole genome shotgun (WGS) entry which is preliminary data.</text>
</comment>
<feature type="transmembrane region" description="Helical" evidence="1">
    <location>
        <begin position="167"/>
        <end position="186"/>
    </location>
</feature>
<proteinExistence type="predicted"/>
<dbReference type="RefSeq" id="WP_252815238.1">
    <property type="nucleotide sequence ID" value="NZ_JAMXQS010000001.1"/>
</dbReference>
<keyword evidence="1" id="KW-0472">Membrane</keyword>
<dbReference type="InterPro" id="IPR000620">
    <property type="entry name" value="EamA_dom"/>
</dbReference>
<feature type="transmembrane region" description="Helical" evidence="1">
    <location>
        <begin position="51"/>
        <end position="70"/>
    </location>
</feature>
<dbReference type="Pfam" id="PF00892">
    <property type="entry name" value="EamA"/>
    <property type="match status" value="2"/>
</dbReference>
<feature type="domain" description="EamA" evidence="2">
    <location>
        <begin position="169"/>
        <end position="294"/>
    </location>
</feature>
<feature type="transmembrane region" description="Helical" evidence="1">
    <location>
        <begin position="198"/>
        <end position="218"/>
    </location>
</feature>
<dbReference type="PANTHER" id="PTHR22911:SF135">
    <property type="entry name" value="BLR4310 PROTEIN"/>
    <property type="match status" value="1"/>
</dbReference>
<evidence type="ECO:0000256" key="1">
    <source>
        <dbReference type="SAM" id="Phobius"/>
    </source>
</evidence>
<dbReference type="InterPro" id="IPR037185">
    <property type="entry name" value="EmrE-like"/>
</dbReference>
<feature type="domain" description="EamA" evidence="2">
    <location>
        <begin position="23"/>
        <end position="157"/>
    </location>
</feature>
<keyword evidence="1" id="KW-0812">Transmembrane</keyword>
<dbReference type="Proteomes" id="UP001205906">
    <property type="component" value="Unassembled WGS sequence"/>
</dbReference>
<feature type="transmembrane region" description="Helical" evidence="1">
    <location>
        <begin position="90"/>
        <end position="109"/>
    </location>
</feature>
<dbReference type="EMBL" id="JAMXQS010000001">
    <property type="protein sequence ID" value="MCO6048423.1"/>
    <property type="molecule type" value="Genomic_DNA"/>
</dbReference>
<dbReference type="PANTHER" id="PTHR22911">
    <property type="entry name" value="ACYL-MALONYL CONDENSING ENZYME-RELATED"/>
    <property type="match status" value="1"/>
</dbReference>
<accession>A0ABT1C0R3</accession>
<name>A0ABT1C0R3_9HYPH</name>